<feature type="compositionally biased region" description="Basic and acidic residues" evidence="1">
    <location>
        <begin position="865"/>
        <end position="876"/>
    </location>
</feature>
<evidence type="ECO:0000256" key="1">
    <source>
        <dbReference type="SAM" id="MobiDB-lite"/>
    </source>
</evidence>
<keyword evidence="4" id="KW-1185">Reference proteome</keyword>
<dbReference type="PANTHER" id="PTHR39601">
    <property type="entry name" value="CHORIOGENIN HMINOR"/>
    <property type="match status" value="1"/>
</dbReference>
<name>A0A9P9A443_9PEZI</name>
<feature type="compositionally biased region" description="Basic and acidic residues" evidence="1">
    <location>
        <begin position="52"/>
        <end position="61"/>
    </location>
</feature>
<dbReference type="InterPro" id="IPR058317">
    <property type="entry name" value="DUF8004"/>
</dbReference>
<dbReference type="Pfam" id="PF26013">
    <property type="entry name" value="DUF8004"/>
    <property type="match status" value="1"/>
</dbReference>
<sequence>MSTMSLSSGGSGGSSGRRQDYPDDYSGFERARRPTLNTEDVSGIERSGLRSLLDKKSDGVRKGLAKTFTFKKKDRQDARSPEFRPPSVATIATVRGPTAHAQGYPGGASPSPPNDFHNQFSPPDAMPVPMPSRQQSQRQGPEYQWDPSAPTSPPPASRLPPIPQPPAAMAPPIKRWIGSGRPVQRWNKLRKDPELWDPNGDVLVFFGHKGQHPRPNPSFRLSSHIIEATESRYLITMLREGLIEDDLSLPPSPQGAPPMMRHDPRASRAPGHHHPGHPTPPVSEDTSLADSDGQISYEMYFPTPVAMSKVDQLRHHITTRNIFALLYHASIVGISLHQALADLLGRLDAYLPSDSDNVAMLVNYLTARSLDDVRGDPETAVGLLAWAEGADVRWEDGWRECFLHCAGMYGRLEQCADFKCLTPITRALLERACLETQLRVHAAEERLVELQCHEMWPSSGPVASGPAKAAADRLQKFLLSHYTRIYGCWPPAPAPTQHQQGAAASDPLGLDGEEMWLTRTVAQALQADFGALYDYLVHRDIVWDVSEARSGRKWMMVSESGNRGFDADTPELPLTDMIIEFDNKLRFPHIPHPYPLVPESIAPTASVTREPPPAATTSSSMFRSSKKATAPPPQPAAPQRSGAMERRVQLAYTEATNIYSLGSELTHSELVDAFAKFEKTDHIGEVDPAVARRGRWVLIYGILQTLASVSVDSPGARFRDGVPYHLSPRLKGTRIPPWKGSAAAGKAPATRRPADVEASHELSHCWVVAGSWQGEGHDGGSSDAENEESGDAGSPVMGGGGGHFPPLSLGGHSFPRSPTGTGGGWATPAGRSTQSGNDSSAPSVVSEPSSRPGVTGAMPGSLPIRSREFGGYHEGTHGVYGTRGQGRSQGYGSPPERLPGIRDFDLDGIDVAEPYHGM</sequence>
<feature type="non-terminal residue" evidence="3">
    <location>
        <position position="918"/>
    </location>
</feature>
<dbReference type="Proteomes" id="UP000770015">
    <property type="component" value="Unassembled WGS sequence"/>
</dbReference>
<feature type="domain" description="DUF8004" evidence="2">
    <location>
        <begin position="359"/>
        <end position="450"/>
    </location>
</feature>
<dbReference type="PANTHER" id="PTHR39601:SF2">
    <property type="entry name" value="CHORIOGENIN HMINOR"/>
    <property type="match status" value="1"/>
</dbReference>
<feature type="compositionally biased region" description="Basic and acidic residues" evidence="1">
    <location>
        <begin position="17"/>
        <end position="32"/>
    </location>
</feature>
<comment type="caution">
    <text evidence="3">The sequence shown here is derived from an EMBL/GenBank/DDBJ whole genome shotgun (WGS) entry which is preliminary data.</text>
</comment>
<feature type="compositionally biased region" description="Low complexity" evidence="1">
    <location>
        <begin position="839"/>
        <end position="854"/>
    </location>
</feature>
<feature type="region of interest" description="Disordered" evidence="1">
    <location>
        <begin position="604"/>
        <end position="643"/>
    </location>
</feature>
<dbReference type="AlphaFoldDB" id="A0A9P9A443"/>
<feature type="region of interest" description="Disordered" evidence="1">
    <location>
        <begin position="1"/>
        <end position="172"/>
    </location>
</feature>
<dbReference type="OrthoDB" id="5302380at2759"/>
<evidence type="ECO:0000313" key="3">
    <source>
        <dbReference type="EMBL" id="KAH6667059.1"/>
    </source>
</evidence>
<gene>
    <name evidence="3" type="ORF">F5X68DRAFT_216984</name>
</gene>
<reference evidence="3" key="1">
    <citation type="journal article" date="2021" name="Nat. Commun.">
        <title>Genetic determinants of endophytism in the Arabidopsis root mycobiome.</title>
        <authorList>
            <person name="Mesny F."/>
            <person name="Miyauchi S."/>
            <person name="Thiergart T."/>
            <person name="Pickel B."/>
            <person name="Atanasova L."/>
            <person name="Karlsson M."/>
            <person name="Huettel B."/>
            <person name="Barry K.W."/>
            <person name="Haridas S."/>
            <person name="Chen C."/>
            <person name="Bauer D."/>
            <person name="Andreopoulos W."/>
            <person name="Pangilinan J."/>
            <person name="LaButti K."/>
            <person name="Riley R."/>
            <person name="Lipzen A."/>
            <person name="Clum A."/>
            <person name="Drula E."/>
            <person name="Henrissat B."/>
            <person name="Kohler A."/>
            <person name="Grigoriev I.V."/>
            <person name="Martin F.M."/>
            <person name="Hacquard S."/>
        </authorList>
    </citation>
    <scope>NUCLEOTIDE SEQUENCE</scope>
    <source>
        <strain evidence="3">MPI-SDFR-AT-0117</strain>
    </source>
</reference>
<evidence type="ECO:0000313" key="4">
    <source>
        <dbReference type="Proteomes" id="UP000770015"/>
    </source>
</evidence>
<feature type="region of interest" description="Disordered" evidence="1">
    <location>
        <begin position="246"/>
        <end position="289"/>
    </location>
</feature>
<dbReference type="EMBL" id="JAGSXJ010000035">
    <property type="protein sequence ID" value="KAH6667059.1"/>
    <property type="molecule type" value="Genomic_DNA"/>
</dbReference>
<feature type="region of interest" description="Disordered" evidence="1">
    <location>
        <begin position="771"/>
        <end position="905"/>
    </location>
</feature>
<protein>
    <recommendedName>
        <fullName evidence="2">DUF8004 domain-containing protein</fullName>
    </recommendedName>
</protein>
<accession>A0A9P9A443</accession>
<feature type="region of interest" description="Disordered" evidence="1">
    <location>
        <begin position="733"/>
        <end position="756"/>
    </location>
</feature>
<evidence type="ECO:0000259" key="2">
    <source>
        <dbReference type="Pfam" id="PF26013"/>
    </source>
</evidence>
<organism evidence="3 4">
    <name type="scientific">Plectosphaerella plurivora</name>
    <dbReference type="NCBI Taxonomy" id="936078"/>
    <lineage>
        <taxon>Eukaryota</taxon>
        <taxon>Fungi</taxon>
        <taxon>Dikarya</taxon>
        <taxon>Ascomycota</taxon>
        <taxon>Pezizomycotina</taxon>
        <taxon>Sordariomycetes</taxon>
        <taxon>Hypocreomycetidae</taxon>
        <taxon>Glomerellales</taxon>
        <taxon>Plectosphaerellaceae</taxon>
        <taxon>Plectosphaerella</taxon>
    </lineage>
</organism>
<proteinExistence type="predicted"/>
<feature type="compositionally biased region" description="Pro residues" evidence="1">
    <location>
        <begin position="150"/>
        <end position="169"/>
    </location>
</feature>